<dbReference type="EC" id="3.5.1.14" evidence="3"/>
<dbReference type="GO" id="GO:0046872">
    <property type="term" value="F:metal ion binding"/>
    <property type="evidence" value="ECO:0007669"/>
    <property type="project" value="UniProtKB-KW"/>
</dbReference>
<dbReference type="NCBIfam" id="TIGR01891">
    <property type="entry name" value="amidohydrolases"/>
    <property type="match status" value="1"/>
</dbReference>
<dbReference type="AlphaFoldDB" id="A6TUI8"/>
<dbReference type="SUPFAM" id="SSF53187">
    <property type="entry name" value="Zn-dependent exopeptidases"/>
    <property type="match status" value="1"/>
</dbReference>
<accession>A6TUI8</accession>
<feature type="binding site" evidence="1">
    <location>
        <position position="113"/>
    </location>
    <ligand>
        <name>Mn(2+)</name>
        <dbReference type="ChEBI" id="CHEBI:29035"/>
        <label>2</label>
    </ligand>
</feature>
<keyword evidence="1" id="KW-0464">Manganese</keyword>
<dbReference type="eggNOG" id="COG1473">
    <property type="taxonomic scope" value="Bacteria"/>
</dbReference>
<evidence type="ECO:0000256" key="1">
    <source>
        <dbReference type="PIRSR" id="PIRSR005962-1"/>
    </source>
</evidence>
<dbReference type="InterPro" id="IPR011650">
    <property type="entry name" value="Peptidase_M20_dimer"/>
</dbReference>
<dbReference type="Gene3D" id="3.30.70.360">
    <property type="match status" value="1"/>
</dbReference>
<dbReference type="STRING" id="293826.Amet_3737"/>
<keyword evidence="1" id="KW-0479">Metal-binding</keyword>
<evidence type="ECO:0000259" key="2">
    <source>
        <dbReference type="Pfam" id="PF07687"/>
    </source>
</evidence>
<keyword evidence="3" id="KW-0378">Hydrolase</keyword>
<dbReference type="PIRSF" id="PIRSF005962">
    <property type="entry name" value="Pept_M20D_amidohydro"/>
    <property type="match status" value="1"/>
</dbReference>
<evidence type="ECO:0000313" key="4">
    <source>
        <dbReference type="Proteomes" id="UP000001572"/>
    </source>
</evidence>
<dbReference type="Pfam" id="PF01546">
    <property type="entry name" value="Peptidase_M20"/>
    <property type="match status" value="1"/>
</dbReference>
<protein>
    <submittedName>
        <fullName evidence="3">Amidohydrolase</fullName>
        <ecNumber evidence="3">3.5.1.14</ecNumber>
    </submittedName>
</protein>
<dbReference type="SUPFAM" id="SSF55031">
    <property type="entry name" value="Bacterial exopeptidase dimerisation domain"/>
    <property type="match status" value="1"/>
</dbReference>
<evidence type="ECO:0000313" key="3">
    <source>
        <dbReference type="EMBL" id="ABR49856.1"/>
    </source>
</evidence>
<feature type="binding site" evidence="1">
    <location>
        <position position="149"/>
    </location>
    <ligand>
        <name>Mn(2+)</name>
        <dbReference type="ChEBI" id="CHEBI:29035"/>
        <label>2</label>
    </ligand>
</feature>
<dbReference type="InterPro" id="IPR036264">
    <property type="entry name" value="Bact_exopeptidase_dim_dom"/>
</dbReference>
<dbReference type="EMBL" id="CP000724">
    <property type="protein sequence ID" value="ABR49856.1"/>
    <property type="molecule type" value="Genomic_DNA"/>
</dbReference>
<dbReference type="PANTHER" id="PTHR11014">
    <property type="entry name" value="PEPTIDASE M20 FAMILY MEMBER"/>
    <property type="match status" value="1"/>
</dbReference>
<dbReference type="Proteomes" id="UP000001572">
    <property type="component" value="Chromosome"/>
</dbReference>
<feature type="binding site" evidence="1">
    <location>
        <position position="174"/>
    </location>
    <ligand>
        <name>Mn(2+)</name>
        <dbReference type="ChEBI" id="CHEBI:29035"/>
        <label>2</label>
    </ligand>
</feature>
<dbReference type="Gene3D" id="3.40.630.10">
    <property type="entry name" value="Zn peptidases"/>
    <property type="match status" value="1"/>
</dbReference>
<feature type="domain" description="Peptidase M20 dimerisation" evidence="2">
    <location>
        <begin position="198"/>
        <end position="288"/>
    </location>
</feature>
<dbReference type="KEGG" id="amt:Amet_3737"/>
<feature type="binding site" evidence="1">
    <location>
        <position position="373"/>
    </location>
    <ligand>
        <name>Mn(2+)</name>
        <dbReference type="ChEBI" id="CHEBI:29035"/>
        <label>2</label>
    </ligand>
</feature>
<feature type="binding site" evidence="1">
    <location>
        <position position="115"/>
    </location>
    <ligand>
        <name>Mn(2+)</name>
        <dbReference type="ChEBI" id="CHEBI:29035"/>
        <label>2</label>
    </ligand>
</feature>
<keyword evidence="4" id="KW-1185">Reference proteome</keyword>
<dbReference type="InterPro" id="IPR002933">
    <property type="entry name" value="Peptidase_M20"/>
</dbReference>
<reference evidence="4" key="1">
    <citation type="journal article" date="2016" name="Genome Announc.">
        <title>Complete genome sequence of Alkaliphilus metalliredigens strain QYMF, an alkaliphilic and metal-reducing bacterium isolated from borax-contaminated leachate ponds.</title>
        <authorList>
            <person name="Hwang C."/>
            <person name="Copeland A."/>
            <person name="Lucas S."/>
            <person name="Lapidus A."/>
            <person name="Barry K."/>
            <person name="Detter J.C."/>
            <person name="Glavina Del Rio T."/>
            <person name="Hammon N."/>
            <person name="Israni S."/>
            <person name="Dalin E."/>
            <person name="Tice H."/>
            <person name="Pitluck S."/>
            <person name="Chertkov O."/>
            <person name="Brettin T."/>
            <person name="Bruce D."/>
            <person name="Han C."/>
            <person name="Schmutz J."/>
            <person name="Larimer F."/>
            <person name="Land M.L."/>
            <person name="Hauser L."/>
            <person name="Kyrpides N."/>
            <person name="Mikhailova N."/>
            <person name="Ye Q."/>
            <person name="Zhou J."/>
            <person name="Richardson P."/>
            <person name="Fields M.W."/>
        </authorList>
    </citation>
    <scope>NUCLEOTIDE SEQUENCE [LARGE SCALE GENOMIC DNA]</scope>
    <source>
        <strain evidence="4">QYMF</strain>
    </source>
</reference>
<comment type="cofactor">
    <cofactor evidence="1">
        <name>Mn(2+)</name>
        <dbReference type="ChEBI" id="CHEBI:29035"/>
    </cofactor>
    <text evidence="1">The Mn(2+) ion enhances activity.</text>
</comment>
<organism evidence="3 4">
    <name type="scientific">Alkaliphilus metalliredigens (strain QYMF)</name>
    <dbReference type="NCBI Taxonomy" id="293826"/>
    <lineage>
        <taxon>Bacteria</taxon>
        <taxon>Bacillati</taxon>
        <taxon>Bacillota</taxon>
        <taxon>Clostridia</taxon>
        <taxon>Peptostreptococcales</taxon>
        <taxon>Natronincolaceae</taxon>
        <taxon>Alkaliphilus</taxon>
    </lineage>
</organism>
<gene>
    <name evidence="3" type="ordered locus">Amet_3737</name>
</gene>
<proteinExistence type="predicted"/>
<sequence length="400" mass="44636">MSKKISKTVEVNVMNIREEIKHYTQELIDLRRDFHQHPELGFEEFRSSQIIQNYLIKCGIEVKKIAKTGVVGVLKGNEKGPTVLLRADMDALPIHEENDIAYKSIYEGKMHACGHDGHMAMLLIAAKILSKQKKHINGNIKFVFQPNEEDAGAAEMIREGVLENPTPDVAIGAHLWSSIETGKIGIAEGPIMASSEYFWLKIIGKGGHGGAPHESIDPIICASNIIQEVQAIQSRRINVITEPTVITFGSIQGGSFPIIIPETVELKGSIRCLHNELEKIKELFERKIRCQCQSDETTYELSYKCGNGLLSNDPKTTKLVKDVAVKVVDKDNLVSDVKVMLGEDFSEFSASVPSCFYFIGAGNVKKQTDYFHHHPRFNIDEDALLIGVEIHVRTALDYLK</sequence>
<dbReference type="Pfam" id="PF07687">
    <property type="entry name" value="M20_dimer"/>
    <property type="match status" value="1"/>
</dbReference>
<dbReference type="GO" id="GO:0004046">
    <property type="term" value="F:aminoacylase activity"/>
    <property type="evidence" value="ECO:0007669"/>
    <property type="project" value="UniProtKB-EC"/>
</dbReference>
<name>A6TUI8_ALKMQ</name>
<dbReference type="HOGENOM" id="CLU_023257_0_1_9"/>
<dbReference type="PANTHER" id="PTHR11014:SF63">
    <property type="entry name" value="METALLOPEPTIDASE, PUTATIVE (AFU_ORTHOLOGUE AFUA_6G09600)-RELATED"/>
    <property type="match status" value="1"/>
</dbReference>
<dbReference type="InterPro" id="IPR017439">
    <property type="entry name" value="Amidohydrolase"/>
</dbReference>